<protein>
    <submittedName>
        <fullName evidence="2">Uncharacterized protein</fullName>
    </submittedName>
</protein>
<keyword evidence="1" id="KW-0812">Transmembrane</keyword>
<evidence type="ECO:0000256" key="1">
    <source>
        <dbReference type="SAM" id="Phobius"/>
    </source>
</evidence>
<evidence type="ECO:0000313" key="3">
    <source>
        <dbReference type="Proteomes" id="UP000257109"/>
    </source>
</evidence>
<name>A0A371I0S5_MUCPR</name>
<keyword evidence="3" id="KW-1185">Reference proteome</keyword>
<dbReference type="AlphaFoldDB" id="A0A371I0S5"/>
<comment type="caution">
    <text evidence="2">The sequence shown here is derived from an EMBL/GenBank/DDBJ whole genome shotgun (WGS) entry which is preliminary data.</text>
</comment>
<organism evidence="2 3">
    <name type="scientific">Mucuna pruriens</name>
    <name type="common">Velvet bean</name>
    <name type="synonym">Dolichos pruriens</name>
    <dbReference type="NCBI Taxonomy" id="157652"/>
    <lineage>
        <taxon>Eukaryota</taxon>
        <taxon>Viridiplantae</taxon>
        <taxon>Streptophyta</taxon>
        <taxon>Embryophyta</taxon>
        <taxon>Tracheophyta</taxon>
        <taxon>Spermatophyta</taxon>
        <taxon>Magnoliopsida</taxon>
        <taxon>eudicotyledons</taxon>
        <taxon>Gunneridae</taxon>
        <taxon>Pentapetalae</taxon>
        <taxon>rosids</taxon>
        <taxon>fabids</taxon>
        <taxon>Fabales</taxon>
        <taxon>Fabaceae</taxon>
        <taxon>Papilionoideae</taxon>
        <taxon>50 kb inversion clade</taxon>
        <taxon>NPAAA clade</taxon>
        <taxon>indigoferoid/millettioid clade</taxon>
        <taxon>Phaseoleae</taxon>
        <taxon>Mucuna</taxon>
    </lineage>
</organism>
<keyword evidence="1" id="KW-1133">Transmembrane helix</keyword>
<dbReference type="Proteomes" id="UP000257109">
    <property type="component" value="Unassembled WGS sequence"/>
</dbReference>
<dbReference type="EMBL" id="QJKJ01001241">
    <property type="protein sequence ID" value="RDY08619.1"/>
    <property type="molecule type" value="Genomic_DNA"/>
</dbReference>
<sequence length="77" mass="8743">MTSSPSNLENWQGHNSTSSLVLSIVGGFDITHILSRFSWNIGNGKRWQGRHRIACRQYKVTQCLLTTCKKDICKDMS</sequence>
<feature type="transmembrane region" description="Helical" evidence="1">
    <location>
        <begin position="20"/>
        <end position="39"/>
    </location>
</feature>
<evidence type="ECO:0000313" key="2">
    <source>
        <dbReference type="EMBL" id="RDY08619.1"/>
    </source>
</evidence>
<reference evidence="2" key="1">
    <citation type="submission" date="2018-05" db="EMBL/GenBank/DDBJ databases">
        <title>Draft genome of Mucuna pruriens seed.</title>
        <authorList>
            <person name="Nnadi N.E."/>
            <person name="Vos R."/>
            <person name="Hasami M.H."/>
            <person name="Devisetty U.K."/>
            <person name="Aguiy J.C."/>
        </authorList>
    </citation>
    <scope>NUCLEOTIDE SEQUENCE [LARGE SCALE GENOMIC DNA]</scope>
    <source>
        <strain evidence="2">JCA_2017</strain>
    </source>
</reference>
<keyword evidence="1" id="KW-0472">Membrane</keyword>
<gene>
    <name evidence="2" type="ORF">CR513_07124</name>
</gene>
<accession>A0A371I0S5</accession>
<proteinExistence type="predicted"/>
<feature type="non-terminal residue" evidence="2">
    <location>
        <position position="1"/>
    </location>
</feature>